<dbReference type="RefSeq" id="WP_102242480.1">
    <property type="nucleotide sequence ID" value="NZ_CP025704.1"/>
</dbReference>
<dbReference type="InterPro" id="IPR023211">
    <property type="entry name" value="DNA_pol_palm_dom_sf"/>
</dbReference>
<dbReference type="PANTHER" id="PTHR10322">
    <property type="entry name" value="DNA POLYMERASE CATALYTIC SUBUNIT"/>
    <property type="match status" value="1"/>
</dbReference>
<evidence type="ECO:0000313" key="10">
    <source>
        <dbReference type="EMBL" id="AUN97185.1"/>
    </source>
</evidence>
<gene>
    <name evidence="10" type="ORF">C0V70_03485</name>
</gene>
<dbReference type="Proteomes" id="UP000235584">
    <property type="component" value="Chromosome"/>
</dbReference>
<comment type="catalytic activity">
    <reaction evidence="6 7">
        <text>DNA(n) + a 2'-deoxyribonucleoside 5'-triphosphate = DNA(n+1) + diphosphate</text>
        <dbReference type="Rhea" id="RHEA:22508"/>
        <dbReference type="Rhea" id="RHEA-COMP:17339"/>
        <dbReference type="Rhea" id="RHEA-COMP:17340"/>
        <dbReference type="ChEBI" id="CHEBI:33019"/>
        <dbReference type="ChEBI" id="CHEBI:61560"/>
        <dbReference type="ChEBI" id="CHEBI:173112"/>
        <dbReference type="EC" id="2.7.7.7"/>
    </reaction>
</comment>
<protein>
    <recommendedName>
        <fullName evidence="7">DNA polymerase</fullName>
        <ecNumber evidence="7">2.7.7.7</ecNumber>
    </recommendedName>
</protein>
<dbReference type="GO" id="GO:0003677">
    <property type="term" value="F:DNA binding"/>
    <property type="evidence" value="ECO:0007669"/>
    <property type="project" value="UniProtKB-KW"/>
</dbReference>
<evidence type="ECO:0000256" key="6">
    <source>
        <dbReference type="ARBA" id="ARBA00049244"/>
    </source>
</evidence>
<dbReference type="SMART" id="SM00486">
    <property type="entry name" value="POLBc"/>
    <property type="match status" value="1"/>
</dbReference>
<evidence type="ECO:0000256" key="3">
    <source>
        <dbReference type="ARBA" id="ARBA00022695"/>
    </source>
</evidence>
<keyword evidence="11" id="KW-1185">Reference proteome</keyword>
<dbReference type="Gene3D" id="3.90.1600.10">
    <property type="entry name" value="Palm domain of DNA polymerase"/>
    <property type="match status" value="2"/>
</dbReference>
<proteinExistence type="inferred from homology"/>
<keyword evidence="3 7" id="KW-0548">Nucleotidyltransferase</keyword>
<feature type="domain" description="DNA-directed DNA polymerase family B exonuclease" evidence="9">
    <location>
        <begin position="87"/>
        <end position="281"/>
    </location>
</feature>
<dbReference type="GO" id="GO:0045004">
    <property type="term" value="P:DNA replication proofreading"/>
    <property type="evidence" value="ECO:0007669"/>
    <property type="project" value="TreeGrafter"/>
</dbReference>
<dbReference type="GO" id="GO:0003887">
    <property type="term" value="F:DNA-directed DNA polymerase activity"/>
    <property type="evidence" value="ECO:0007669"/>
    <property type="project" value="UniProtKB-KW"/>
</dbReference>
<dbReference type="Pfam" id="PF00136">
    <property type="entry name" value="DNA_pol_B"/>
    <property type="match status" value="1"/>
</dbReference>
<dbReference type="InterPro" id="IPR043502">
    <property type="entry name" value="DNA/RNA_pol_sf"/>
</dbReference>
<reference evidence="10 11" key="1">
    <citation type="submission" date="2018-01" db="EMBL/GenBank/DDBJ databases">
        <title>Complete genome sequence of Bacteriovorax stolpii DSM12778.</title>
        <authorList>
            <person name="Tang B."/>
            <person name="Chang J."/>
        </authorList>
    </citation>
    <scope>NUCLEOTIDE SEQUENCE [LARGE SCALE GENOMIC DNA]</scope>
    <source>
        <strain evidence="10 11">DSM 12778</strain>
    </source>
</reference>
<dbReference type="NCBIfam" id="NF004421">
    <property type="entry name" value="PRK05762.1-2"/>
    <property type="match status" value="1"/>
</dbReference>
<dbReference type="InterPro" id="IPR006134">
    <property type="entry name" value="DNA-dir_DNA_pol_B_multi_dom"/>
</dbReference>
<dbReference type="Gene3D" id="2.40.50.590">
    <property type="match status" value="1"/>
</dbReference>
<dbReference type="GO" id="GO:0000166">
    <property type="term" value="F:nucleotide binding"/>
    <property type="evidence" value="ECO:0007669"/>
    <property type="project" value="InterPro"/>
</dbReference>
<evidence type="ECO:0000256" key="5">
    <source>
        <dbReference type="ARBA" id="ARBA00023125"/>
    </source>
</evidence>
<dbReference type="AlphaFoldDB" id="A0A2K9NQ52"/>
<evidence type="ECO:0000256" key="4">
    <source>
        <dbReference type="ARBA" id="ARBA00022932"/>
    </source>
</evidence>
<accession>A0A2K9NQ52</accession>
<evidence type="ECO:0000259" key="9">
    <source>
        <dbReference type="Pfam" id="PF03104"/>
    </source>
</evidence>
<dbReference type="SUPFAM" id="SSF56672">
    <property type="entry name" value="DNA/RNA polymerases"/>
    <property type="match status" value="1"/>
</dbReference>
<dbReference type="InterPro" id="IPR012337">
    <property type="entry name" value="RNaseH-like_sf"/>
</dbReference>
<dbReference type="InterPro" id="IPR036397">
    <property type="entry name" value="RNaseH_sf"/>
</dbReference>
<dbReference type="EC" id="2.7.7.7" evidence="7"/>
<dbReference type="OrthoDB" id="52005at2"/>
<dbReference type="PROSITE" id="PS00116">
    <property type="entry name" value="DNA_POLYMERASE_B"/>
    <property type="match status" value="1"/>
</dbReference>
<evidence type="ECO:0000313" key="11">
    <source>
        <dbReference type="Proteomes" id="UP000235584"/>
    </source>
</evidence>
<dbReference type="GO" id="GO:0009432">
    <property type="term" value="P:SOS response"/>
    <property type="evidence" value="ECO:0007669"/>
    <property type="project" value="TreeGrafter"/>
</dbReference>
<evidence type="ECO:0000259" key="8">
    <source>
        <dbReference type="Pfam" id="PF00136"/>
    </source>
</evidence>
<dbReference type="Pfam" id="PF03104">
    <property type="entry name" value="DNA_pol_B_exo1"/>
    <property type="match status" value="1"/>
</dbReference>
<sequence length="760" mass="87446">MQTQIEAFILTGSSFDLENRQILKLYGQSNQGSFLVTIDQFQNYFFVESKNATSYRSLDGFWVEKVLCQNQADLKTKRQKFESDGLRTFEADVKAVDRFLMDKRIYAQVKIEGEAKLVNGLLTFNNPKITPGNYYPDYKILSFDIETGRDGKLLSLAYSFRSKTLNEDRTVVLGEGKNTQDVRFSLNEKGLLLFFQEAITRLDPDVITGWNVIGFDFHFINQKSKQLKVPLYIGRGTRSLDMFQNARGEWQVNLEGRVVIDGPRAMKMNFFSFESFKLNSVAKELLGEAKDIDEDESYDKWDEIERRFREDKMALARYNVKDAVLVLDIFEKIKLMDLLLTRSYISGMLMERIGGSVAAFDHFYLPDLHDAGIVAPNVDDIGWARQAKGGFVLNPKVGIHPNVLVMDFKSLYPTVIRTFLIDPLSRFQRHIDPLKTPVGLTFSRSHHILPGKITELLERRTQAKKEKNTNLSQAVKILMNSFYGVMGSSGCRFYQEDLPDGITGSGQWILKTVIEFLEAKGFAVLYGDTDSLFVQLPTYNQYSDQAKKLVAEVNTFLTQKLKDDFDVESHLEIQYDKFFKTLILTSTRNMEEGAKKRYAGLSEKEVDGKKVEEIVLTGMEYVRSDWSLLARNFQYELVRRVFYGEDIQEYIDETMKKLESHELDDQLVLSKRLSKPLSEYVKNVPPHARAAKILFETKGILQRRPHYVMTLRGAIPVELPHEDIDYDYYIDRQLAPIADSILGLFGKSFEEMRGPQLSLF</sequence>
<dbReference type="InterPro" id="IPR042087">
    <property type="entry name" value="DNA_pol_B_thumb"/>
</dbReference>
<keyword evidence="2 7" id="KW-0808">Transferase</keyword>
<dbReference type="InterPro" id="IPR006172">
    <property type="entry name" value="DNA-dir_DNA_pol_B"/>
</dbReference>
<dbReference type="Gene3D" id="3.30.420.10">
    <property type="entry name" value="Ribonuclease H-like superfamily/Ribonuclease H"/>
    <property type="match status" value="1"/>
</dbReference>
<evidence type="ECO:0000256" key="7">
    <source>
        <dbReference type="RuleBase" id="RU000442"/>
    </source>
</evidence>
<keyword evidence="4 7" id="KW-0239">DNA-directed DNA polymerase</keyword>
<dbReference type="Gene3D" id="1.10.287.690">
    <property type="entry name" value="Helix hairpin bin"/>
    <property type="match status" value="1"/>
</dbReference>
<name>A0A2K9NQ52_BACTC</name>
<dbReference type="GO" id="GO:0008296">
    <property type="term" value="F:3'-5'-DNA exonuclease activity"/>
    <property type="evidence" value="ECO:0007669"/>
    <property type="project" value="TreeGrafter"/>
</dbReference>
<keyword evidence="5 7" id="KW-0238">DNA-binding</keyword>
<dbReference type="InterPro" id="IPR050240">
    <property type="entry name" value="DNA_pol_type-B"/>
</dbReference>
<dbReference type="Gene3D" id="1.10.132.60">
    <property type="entry name" value="DNA polymerase family B, C-terminal domain"/>
    <property type="match status" value="1"/>
</dbReference>
<dbReference type="EMBL" id="CP025704">
    <property type="protein sequence ID" value="AUN97185.1"/>
    <property type="molecule type" value="Genomic_DNA"/>
</dbReference>
<dbReference type="InterPro" id="IPR006133">
    <property type="entry name" value="DNA-dir_DNA_pol_B_exonuc"/>
</dbReference>
<dbReference type="PANTHER" id="PTHR10322:SF23">
    <property type="entry name" value="DNA POLYMERASE DELTA CATALYTIC SUBUNIT"/>
    <property type="match status" value="1"/>
</dbReference>
<keyword evidence="7" id="KW-0235">DNA replication</keyword>
<dbReference type="KEGG" id="bsto:C0V70_03485"/>
<evidence type="ECO:0000256" key="2">
    <source>
        <dbReference type="ARBA" id="ARBA00022679"/>
    </source>
</evidence>
<comment type="similarity">
    <text evidence="1 7">Belongs to the DNA polymerase type-B family.</text>
</comment>
<feature type="domain" description="DNA-directed DNA polymerase family B multifunctional" evidence="8">
    <location>
        <begin position="365"/>
        <end position="693"/>
    </location>
</feature>
<evidence type="ECO:0000256" key="1">
    <source>
        <dbReference type="ARBA" id="ARBA00005755"/>
    </source>
</evidence>
<organism evidence="10 11">
    <name type="scientific">Bacteriovorax stolpii</name>
    <name type="common">Bdellovibrio stolpii</name>
    <dbReference type="NCBI Taxonomy" id="960"/>
    <lineage>
        <taxon>Bacteria</taxon>
        <taxon>Pseudomonadati</taxon>
        <taxon>Bdellovibrionota</taxon>
        <taxon>Bacteriovoracia</taxon>
        <taxon>Bacteriovoracales</taxon>
        <taxon>Bacteriovoracaceae</taxon>
        <taxon>Bacteriovorax</taxon>
    </lineage>
</organism>
<dbReference type="PRINTS" id="PR00106">
    <property type="entry name" value="DNAPOLB"/>
</dbReference>
<dbReference type="InterPro" id="IPR017964">
    <property type="entry name" value="DNA-dir_DNA_pol_B_CS"/>
</dbReference>
<dbReference type="SUPFAM" id="SSF53098">
    <property type="entry name" value="Ribonuclease H-like"/>
    <property type="match status" value="1"/>
</dbReference>